<gene>
    <name evidence="1" type="ORF">HU200_001304</name>
</gene>
<dbReference type="GO" id="GO:0016705">
    <property type="term" value="F:oxidoreductase activity, acting on paired donors, with incorporation or reduction of molecular oxygen"/>
    <property type="evidence" value="ECO:0007669"/>
    <property type="project" value="InterPro"/>
</dbReference>
<comment type="caution">
    <text evidence="1">The sequence shown here is derived from an EMBL/GenBank/DDBJ whole genome shotgun (WGS) entry which is preliminary data.</text>
</comment>
<accession>A0A835KWK0</accession>
<protein>
    <submittedName>
        <fullName evidence="1">Uncharacterized protein</fullName>
    </submittedName>
</protein>
<evidence type="ECO:0000313" key="1">
    <source>
        <dbReference type="EMBL" id="KAF8780699.1"/>
    </source>
</evidence>
<dbReference type="GO" id="GO:0020037">
    <property type="term" value="F:heme binding"/>
    <property type="evidence" value="ECO:0007669"/>
    <property type="project" value="InterPro"/>
</dbReference>
<dbReference type="AlphaFoldDB" id="A0A835KWK0"/>
<dbReference type="InterPro" id="IPR036396">
    <property type="entry name" value="Cyt_P450_sf"/>
</dbReference>
<dbReference type="Proteomes" id="UP000636709">
    <property type="component" value="Unassembled WGS sequence"/>
</dbReference>
<organism evidence="1 2">
    <name type="scientific">Digitaria exilis</name>
    <dbReference type="NCBI Taxonomy" id="1010633"/>
    <lineage>
        <taxon>Eukaryota</taxon>
        <taxon>Viridiplantae</taxon>
        <taxon>Streptophyta</taxon>
        <taxon>Embryophyta</taxon>
        <taxon>Tracheophyta</taxon>
        <taxon>Spermatophyta</taxon>
        <taxon>Magnoliopsida</taxon>
        <taxon>Liliopsida</taxon>
        <taxon>Poales</taxon>
        <taxon>Poaceae</taxon>
        <taxon>PACMAD clade</taxon>
        <taxon>Panicoideae</taxon>
        <taxon>Panicodae</taxon>
        <taxon>Paniceae</taxon>
        <taxon>Anthephorinae</taxon>
        <taxon>Digitaria</taxon>
    </lineage>
</organism>
<proteinExistence type="predicted"/>
<dbReference type="SUPFAM" id="SSF48264">
    <property type="entry name" value="Cytochrome P450"/>
    <property type="match status" value="1"/>
</dbReference>
<sequence length="240" mass="25919">MNNPRFAASDGVPPDVVIVGFRGASATGGAPARRFLTIARSSAFPSYGEALGTPPFSPTLPTIEVRDPAIARRLLFNHGDAFSNRLNPFPLDFTAGRYHSIGTVPYGPALTADILHPTRLGLMKPLQREAVECLVSGLSDAAGEEEVVVVRGSLHCSAYALMSRLCFGDGTVDLHDTSAIDRAQHEFLAFLLETVAMLPRCVPSVVKDRGHSTNVIHQLALPAGLREKLKWHPPLHRFPP</sequence>
<name>A0A835KWK0_9POAL</name>
<dbReference type="GO" id="GO:0005506">
    <property type="term" value="F:iron ion binding"/>
    <property type="evidence" value="ECO:0007669"/>
    <property type="project" value="InterPro"/>
</dbReference>
<evidence type="ECO:0000313" key="2">
    <source>
        <dbReference type="Proteomes" id="UP000636709"/>
    </source>
</evidence>
<dbReference type="EMBL" id="JACEFO010000121">
    <property type="protein sequence ID" value="KAF8780699.1"/>
    <property type="molecule type" value="Genomic_DNA"/>
</dbReference>
<reference evidence="1" key="1">
    <citation type="submission" date="2020-07" db="EMBL/GenBank/DDBJ databases">
        <title>Genome sequence and genetic diversity analysis of an under-domesticated orphan crop, white fonio (Digitaria exilis).</title>
        <authorList>
            <person name="Bennetzen J.L."/>
            <person name="Chen S."/>
            <person name="Ma X."/>
            <person name="Wang X."/>
            <person name="Yssel A.E.J."/>
            <person name="Chaluvadi S.R."/>
            <person name="Johnson M."/>
            <person name="Gangashetty P."/>
            <person name="Hamidou F."/>
            <person name="Sanogo M.D."/>
            <person name="Zwaenepoel A."/>
            <person name="Wallace J."/>
            <person name="Van De Peer Y."/>
            <person name="Van Deynze A."/>
        </authorList>
    </citation>
    <scope>NUCLEOTIDE SEQUENCE</scope>
    <source>
        <tissue evidence="1">Leaves</tissue>
    </source>
</reference>
<keyword evidence="2" id="KW-1185">Reference proteome</keyword>
<dbReference type="GO" id="GO:0004497">
    <property type="term" value="F:monooxygenase activity"/>
    <property type="evidence" value="ECO:0007669"/>
    <property type="project" value="InterPro"/>
</dbReference>
<dbReference type="Gene3D" id="1.10.630.10">
    <property type="entry name" value="Cytochrome P450"/>
    <property type="match status" value="1"/>
</dbReference>